<gene>
    <name evidence="2" type="ORF">Ocin01_15464</name>
</gene>
<dbReference type="AlphaFoldDB" id="A0A1D2MDZ9"/>
<organism evidence="2 3">
    <name type="scientific">Orchesella cincta</name>
    <name type="common">Springtail</name>
    <name type="synonym">Podura cincta</name>
    <dbReference type="NCBI Taxonomy" id="48709"/>
    <lineage>
        <taxon>Eukaryota</taxon>
        <taxon>Metazoa</taxon>
        <taxon>Ecdysozoa</taxon>
        <taxon>Arthropoda</taxon>
        <taxon>Hexapoda</taxon>
        <taxon>Collembola</taxon>
        <taxon>Entomobryomorpha</taxon>
        <taxon>Entomobryoidea</taxon>
        <taxon>Orchesellidae</taxon>
        <taxon>Orchesellinae</taxon>
        <taxon>Orchesella</taxon>
    </lineage>
</organism>
<feature type="region of interest" description="Disordered" evidence="1">
    <location>
        <begin position="195"/>
        <end position="336"/>
    </location>
</feature>
<feature type="compositionally biased region" description="Polar residues" evidence="1">
    <location>
        <begin position="253"/>
        <end position="265"/>
    </location>
</feature>
<proteinExistence type="predicted"/>
<keyword evidence="3" id="KW-1185">Reference proteome</keyword>
<sequence>AGTGPSLLPVWQNLWLDPYSRTPGTNREYPLGQLLISLVSEIEKEARKYGKDWRLEEPGRQCLIDISTDLCNFLTEAGNAVIAHVPTVTFMYGDQPVQLKSTGQLLLNYAIAIADKAQTLCTPQHPVHYNFRIKTRQILFSAADVFETAARALLNPRNPFDLPALDLEQENAEVAEVATPSPPVPTSVDIANERVVIPSDQAGNKSGNEGDENIGGDANAPNPPSQNLSFAENIQGGKGKRKNSTAGKVDPPSISSSTDSNNENVTGKRAKHPNQFVQNGGTTTLKANAPRPPPPKSAKHGAGTATPGKTVRLQERVSQTSTTDRRRSLRNRGGDN</sequence>
<evidence type="ECO:0000313" key="2">
    <source>
        <dbReference type="EMBL" id="ODM91220.1"/>
    </source>
</evidence>
<accession>A0A1D2MDZ9</accession>
<feature type="compositionally biased region" description="Polar residues" evidence="1">
    <location>
        <begin position="275"/>
        <end position="286"/>
    </location>
</feature>
<comment type="caution">
    <text evidence="2">The sequence shown here is derived from an EMBL/GenBank/DDBJ whole genome shotgun (WGS) entry which is preliminary data.</text>
</comment>
<dbReference type="EMBL" id="LJIJ01001624">
    <property type="protein sequence ID" value="ODM91220.1"/>
    <property type="molecule type" value="Genomic_DNA"/>
</dbReference>
<name>A0A1D2MDZ9_ORCCI</name>
<reference evidence="2 3" key="1">
    <citation type="journal article" date="2016" name="Genome Biol. Evol.">
        <title>Gene Family Evolution Reflects Adaptation to Soil Environmental Stressors in the Genome of the Collembolan Orchesella cincta.</title>
        <authorList>
            <person name="Faddeeva-Vakhrusheva A."/>
            <person name="Derks M.F."/>
            <person name="Anvar S.Y."/>
            <person name="Agamennone V."/>
            <person name="Suring W."/>
            <person name="Smit S."/>
            <person name="van Straalen N.M."/>
            <person name="Roelofs D."/>
        </authorList>
    </citation>
    <scope>NUCLEOTIDE SEQUENCE [LARGE SCALE GENOMIC DNA]</scope>
    <source>
        <tissue evidence="2">Mixed pool</tissue>
    </source>
</reference>
<protein>
    <submittedName>
        <fullName evidence="2">Uncharacterized protein</fullName>
    </submittedName>
</protein>
<evidence type="ECO:0000256" key="1">
    <source>
        <dbReference type="SAM" id="MobiDB-lite"/>
    </source>
</evidence>
<dbReference type="Proteomes" id="UP000094527">
    <property type="component" value="Unassembled WGS sequence"/>
</dbReference>
<evidence type="ECO:0000313" key="3">
    <source>
        <dbReference type="Proteomes" id="UP000094527"/>
    </source>
</evidence>
<feature type="non-terminal residue" evidence="2">
    <location>
        <position position="1"/>
    </location>
</feature>
<feature type="non-terminal residue" evidence="2">
    <location>
        <position position="336"/>
    </location>
</feature>